<proteinExistence type="predicted"/>
<gene>
    <name evidence="2" type="ORF">TO10_v1_240013</name>
</gene>
<accession>A0A0S4WEM6</accession>
<dbReference type="EMBL" id="LN899827">
    <property type="protein sequence ID" value="CUV45026.1"/>
    <property type="molecule type" value="Genomic_DNA"/>
</dbReference>
<feature type="domain" description="NERD" evidence="1">
    <location>
        <begin position="12"/>
        <end position="117"/>
    </location>
</feature>
<dbReference type="Gene3D" id="3.40.50.300">
    <property type="entry name" value="P-loop containing nucleotide triphosphate hydrolases"/>
    <property type="match status" value="1"/>
</dbReference>
<dbReference type="InterPro" id="IPR011528">
    <property type="entry name" value="NERD"/>
</dbReference>
<dbReference type="AlphaFoldDB" id="A0A0S4WEM6"/>
<evidence type="ECO:0000259" key="1">
    <source>
        <dbReference type="Pfam" id="PF08378"/>
    </source>
</evidence>
<reference evidence="2" key="1">
    <citation type="submission" date="2015-10" db="EMBL/GenBank/DDBJ databases">
        <authorList>
            <person name="Gilbert D.G."/>
        </authorList>
    </citation>
    <scope>NUCLEOTIDE SEQUENCE</scope>
    <source>
        <strain evidence="2">Phyl III-seqv23</strain>
    </source>
</reference>
<protein>
    <submittedName>
        <fullName evidence="2">Putative NERD domain-containing protein</fullName>
    </submittedName>
</protein>
<evidence type="ECO:0000313" key="2">
    <source>
        <dbReference type="EMBL" id="CUV45026.1"/>
    </source>
</evidence>
<dbReference type="Pfam" id="PF08378">
    <property type="entry name" value="NERD"/>
    <property type="match status" value="1"/>
</dbReference>
<dbReference type="Pfam" id="PF13604">
    <property type="entry name" value="AAA_30"/>
    <property type="match status" value="1"/>
</dbReference>
<organism evidence="2">
    <name type="scientific">Ralstonia solanacearum</name>
    <name type="common">Pseudomonas solanacearum</name>
    <dbReference type="NCBI Taxonomy" id="305"/>
    <lineage>
        <taxon>Bacteria</taxon>
        <taxon>Pseudomonadati</taxon>
        <taxon>Pseudomonadota</taxon>
        <taxon>Betaproteobacteria</taxon>
        <taxon>Burkholderiales</taxon>
        <taxon>Burkholderiaceae</taxon>
        <taxon>Ralstonia</taxon>
        <taxon>Ralstonia solanacearum species complex</taxon>
    </lineage>
</organism>
<sequence>MIPSDGPSDTDSAAERDLYPVLRERLSDEFVVVHGLPWLTTLSRRGQGSRGAKLLGPPTGEIDFLILHAELGVLAIEVKGGRYAIRDNRFIKLTGKPVPVVQQVRRNIHGFANQFDPALEMRARIGYAIAFPDASFDRQSLPPSLRGSRGGEDDIVILMDDIAHVGERVQKIMAQWATRIGKGALGEQRLNQIVDLVSPCDDGEPTWSARIYGRDERWLRLTDEQLDCLNRIEKAPRQVVLGWPGTGKTVLAVETAKRAARDGRTTLFLTFNRLIGTHIKQQLVQIPGCQAYYFHELLREIRPLIERGAAEPTNEEMLSQAADQGFFSKWDTLIVDEGQALAESWHRVLAAAFSGKRVYVFCDDAQRFDFEAGASSISICEAYRTPPAFQLTYCLRNPFQINQLLQDLIPPAFQLVCQRPKELDVLTELISGDLGRELSTQLDVLLREAIVPEDITVLHVYDRPSAIDEVLAAERFRGVRCANVAAFRGMESRVVILVVDRRLSSELPIFSAYSRATSRCVAIYAYDVLRDALRRGEGGTSRHTLLLARRSREVLREIADDLARESYFRTFQGVQKLEIRSAHVYWHHRWRCWLVEARENEPAGFFWADHLCQYPWRVVVKAREARYPYVYEGSQRLNGDSKGTGELTYSICDECCTETGCSYGTGCLDCASRQQPEVDASLLEALCSLDGRLMRLVDGEGKREGPEELPLSLVALGMARLAVARNVVYVGALLVNGGTPGYSAASTILRAYVALSGDGQIDRNEFAKRFFRYVEYVPVPLTFQEWKKIVASAFNIAVQHKVVDRIGRTERYKIREPS</sequence>
<dbReference type="InterPro" id="IPR027417">
    <property type="entry name" value="P-loop_NTPase"/>
</dbReference>
<name>A0A0S4WEM6_RALSL</name>
<dbReference type="SUPFAM" id="SSF52540">
    <property type="entry name" value="P-loop containing nucleoside triphosphate hydrolases"/>
    <property type="match status" value="1"/>
</dbReference>